<evidence type="ECO:0000313" key="2">
    <source>
        <dbReference type="EMBL" id="KOM57608.1"/>
    </source>
</evidence>
<protein>
    <submittedName>
        <fullName evidence="2">Uncharacterized protein</fullName>
    </submittedName>
</protein>
<evidence type="ECO:0000256" key="1">
    <source>
        <dbReference type="SAM" id="MobiDB-lite"/>
    </source>
</evidence>
<accession>A0A0L9VRN5</accession>
<reference evidence="3" key="1">
    <citation type="journal article" date="2015" name="Proc. Natl. Acad. Sci. U.S.A.">
        <title>Genome sequencing of adzuki bean (Vigna angularis) provides insight into high starch and low fat accumulation and domestication.</title>
        <authorList>
            <person name="Yang K."/>
            <person name="Tian Z."/>
            <person name="Chen C."/>
            <person name="Luo L."/>
            <person name="Zhao B."/>
            <person name="Wang Z."/>
            <person name="Yu L."/>
            <person name="Li Y."/>
            <person name="Sun Y."/>
            <person name="Li W."/>
            <person name="Chen Y."/>
            <person name="Li Y."/>
            <person name="Zhang Y."/>
            <person name="Ai D."/>
            <person name="Zhao J."/>
            <person name="Shang C."/>
            <person name="Ma Y."/>
            <person name="Wu B."/>
            <person name="Wang M."/>
            <person name="Gao L."/>
            <person name="Sun D."/>
            <person name="Zhang P."/>
            <person name="Guo F."/>
            <person name="Wang W."/>
            <person name="Li Y."/>
            <person name="Wang J."/>
            <person name="Varshney R.K."/>
            <person name="Wang J."/>
            <person name="Ling H.Q."/>
            <person name="Wan P."/>
        </authorList>
    </citation>
    <scope>NUCLEOTIDE SEQUENCE</scope>
    <source>
        <strain evidence="3">cv. Jingnong 6</strain>
    </source>
</reference>
<dbReference type="AlphaFoldDB" id="A0A0L9VRN5"/>
<dbReference type="EMBL" id="CM003381">
    <property type="protein sequence ID" value="KOM57608.1"/>
    <property type="molecule type" value="Genomic_DNA"/>
</dbReference>
<dbReference type="Proteomes" id="UP000053144">
    <property type="component" value="Chromosome 11"/>
</dbReference>
<organism evidence="2 3">
    <name type="scientific">Phaseolus angularis</name>
    <name type="common">Azuki bean</name>
    <name type="synonym">Vigna angularis</name>
    <dbReference type="NCBI Taxonomy" id="3914"/>
    <lineage>
        <taxon>Eukaryota</taxon>
        <taxon>Viridiplantae</taxon>
        <taxon>Streptophyta</taxon>
        <taxon>Embryophyta</taxon>
        <taxon>Tracheophyta</taxon>
        <taxon>Spermatophyta</taxon>
        <taxon>Magnoliopsida</taxon>
        <taxon>eudicotyledons</taxon>
        <taxon>Gunneridae</taxon>
        <taxon>Pentapetalae</taxon>
        <taxon>rosids</taxon>
        <taxon>fabids</taxon>
        <taxon>Fabales</taxon>
        <taxon>Fabaceae</taxon>
        <taxon>Papilionoideae</taxon>
        <taxon>50 kb inversion clade</taxon>
        <taxon>NPAAA clade</taxon>
        <taxon>indigoferoid/millettioid clade</taxon>
        <taxon>Phaseoleae</taxon>
        <taxon>Vigna</taxon>
    </lineage>
</organism>
<proteinExistence type="predicted"/>
<feature type="region of interest" description="Disordered" evidence="1">
    <location>
        <begin position="9"/>
        <end position="52"/>
    </location>
</feature>
<evidence type="ECO:0000313" key="3">
    <source>
        <dbReference type="Proteomes" id="UP000053144"/>
    </source>
</evidence>
<sequence length="121" mass="13904">MGFVARGRVIIHKDDDHQDDDNDDMDAHMADPVQTADLAGAGPSQMPSPSSLTMKEHFANLSKQLKDMRIAQQAHFEQIYEWQQNHEEYVIDQFNDLDTRLGNIENHFNLQPPERSPSPEF</sequence>
<dbReference type="Gramene" id="KOM57608">
    <property type="protein sequence ID" value="KOM57608"/>
    <property type="gene ID" value="LR48_Vigan11g064100"/>
</dbReference>
<name>A0A0L9VRN5_PHAAN</name>
<gene>
    <name evidence="2" type="ORF">LR48_Vigan11g064100</name>
</gene>